<evidence type="ECO:0000256" key="2">
    <source>
        <dbReference type="SAM" id="Coils"/>
    </source>
</evidence>
<evidence type="ECO:0000259" key="4">
    <source>
        <dbReference type="Pfam" id="PF05970"/>
    </source>
</evidence>
<proteinExistence type="inferred from homology"/>
<reference evidence="7" key="1">
    <citation type="submission" date="2019-08" db="EMBL/GenBank/DDBJ databases">
        <title>The improved chromosome-level genome for the pearl oyster Pinctada fucata martensii using PacBio sequencing and Hi-C.</title>
        <authorList>
            <person name="Zheng Z."/>
        </authorList>
    </citation>
    <scope>NUCLEOTIDE SEQUENCE</scope>
    <source>
        <strain evidence="7">ZZ-2019</strain>
        <tissue evidence="7">Adductor muscle</tissue>
    </source>
</reference>
<feature type="region of interest" description="Disordered" evidence="3">
    <location>
        <begin position="419"/>
        <end position="528"/>
    </location>
</feature>
<dbReference type="GO" id="GO:0006310">
    <property type="term" value="P:DNA recombination"/>
    <property type="evidence" value="ECO:0007669"/>
    <property type="project" value="UniProtKB-KW"/>
</dbReference>
<dbReference type="SUPFAM" id="SSF52540">
    <property type="entry name" value="P-loop containing nucleoside triphosphate hydrolases"/>
    <property type="match status" value="1"/>
</dbReference>
<dbReference type="Proteomes" id="UP001186944">
    <property type="component" value="Unassembled WGS sequence"/>
</dbReference>
<feature type="compositionally biased region" description="Acidic residues" evidence="3">
    <location>
        <begin position="1485"/>
        <end position="1500"/>
    </location>
</feature>
<dbReference type="InterPro" id="IPR025476">
    <property type="entry name" value="Helitron_helicase-like"/>
</dbReference>
<dbReference type="PANTHER" id="PTHR47642">
    <property type="entry name" value="ATP-DEPENDENT DNA HELICASE"/>
    <property type="match status" value="1"/>
</dbReference>
<dbReference type="GO" id="GO:0016787">
    <property type="term" value="F:hydrolase activity"/>
    <property type="evidence" value="ECO:0007669"/>
    <property type="project" value="UniProtKB-KW"/>
</dbReference>
<organism evidence="7 8">
    <name type="scientific">Pinctada imbricata</name>
    <name type="common">Atlantic pearl-oyster</name>
    <name type="synonym">Pinctada martensii</name>
    <dbReference type="NCBI Taxonomy" id="66713"/>
    <lineage>
        <taxon>Eukaryota</taxon>
        <taxon>Metazoa</taxon>
        <taxon>Spiralia</taxon>
        <taxon>Lophotrochozoa</taxon>
        <taxon>Mollusca</taxon>
        <taxon>Bivalvia</taxon>
        <taxon>Autobranchia</taxon>
        <taxon>Pteriomorphia</taxon>
        <taxon>Pterioida</taxon>
        <taxon>Pterioidea</taxon>
        <taxon>Pteriidae</taxon>
        <taxon>Pinctada</taxon>
    </lineage>
</organism>
<dbReference type="InterPro" id="IPR046700">
    <property type="entry name" value="DUF6570"/>
</dbReference>
<feature type="coiled-coil region" evidence="2">
    <location>
        <begin position="1579"/>
        <end position="1613"/>
    </location>
</feature>
<keyword evidence="1" id="KW-0378">Hydrolase</keyword>
<dbReference type="Gene3D" id="3.40.50.300">
    <property type="entry name" value="P-loop containing nucleotide triphosphate hydrolases"/>
    <property type="match status" value="2"/>
</dbReference>
<dbReference type="Gene3D" id="3.90.70.120">
    <property type="match status" value="1"/>
</dbReference>
<sequence length="2240" mass="261561">MSLSMILSLQDETLHSSRSLDVLLKHGDNLYRKIVFDLQSAGKFRSKLLSFDDLPLAVEYRESYYSLLKHTTVYGLPIIQSDTNEILSLHEGIIVGLSKAHNLMIMIGAICSAITLKDEKYYFFDSHSHGANGLSCPDGRAILKIFSTVDDLVSFLYSFYLSCNIDLQSQFEILPLSPEKIMHNFPDFEPERTNCINRQRYMKEYMQKRRKSANFRQEELVRKQKVRHDEQYHLKELLVKQKAREDEQYHLKELLVKQKAREDEQYRLKELHVKQKAREDEQYRLKELIVKQKAREDEQYRLKELHVKQKAREDEQYRLKELLVKQKAREDEQYRFKELLVKQKAREDEQYRLKELHVKQKAREDEQYRLKELLVKQKAREDEQYRLKELLVKQKAREDEQYRLKELLVKQKVREDGQYRLKESQAKKKFRSDKDNRDRERSKEAHRKQKARNDKQYSLKESQAKKKKRSDKEYGENEKRKEVLYKQKAREDEEYRLRESQAKKKTRNIKGNCDKERQNEVQRKKKCRQDETYLQYEREKKRKSRSNEHIKLKENVIGLKSKQRLRKNQSFVEAERLRKQQLRQSKAYSDRERESNRKAKIEKRINTSFSQKEHDTCMKRKYGATIEECIEIFKASTSTGPIYVCTSCHQTWFSHSVSQVDNLSSKCNIHTGLLTGLLSVNNKEWICSTCISNIRKNAIPKLSVLNGMKWPEKPPELNLHPMEERVISLRIPFMQMRELPRGGQYCVKGNVINVPVDIQPTINALPRNMDDTFTIPLKLKKKLSYKKCDFTENIRPAVVLSALHWLMTGSDLYKNSGVRIDESWAENVNNDSRKIVREFFVNSTHEIVEVNEHQDKSRGNQTNSTGDENDKLLADDMSGDQSKTTVQDETGYESDNFSEIDSAENVTGNADTLLEDESQHTDGSYIFAPSEGQHPLSLYTDHDAEYLSFPSIFCGQRRPDNKDRLVPVNYSDIAKWELRSLDRRAAQSVPNIFFKLKKIQLKQISDKVHLAMRRYKTKGKTITASEARDQSTQDRIVPLDEGYYIFRQLRNSPAYLASKKKDVFAMIRQLGLPTWFMSLSSADTRWPFLLKALSKLDGKILSDEDVNEMSWNQRSKLVQKDPVSCTRIFNERVQKFIQIFLKSPHNPVGHVTDYFYRVEFQQRGSPHIHMLVWTENAPKYPKDSEVSIVEFVNQYITCSDTNEKVSSLIDLQTHKHSKTCRKKGKAVCRFGFPLPPLRDTMLLEPLEVDTEKYKQKYNEIQGKINKFKDGMHFSYDQFLEQVADMPEYEYIKSIRSSISSPKIFLKRSPSQIRINMYNEHLLLAWNANIDLQYVLDPYACAMYIVSYISKSLRGMSALMDRACKEARQGNMDIKKQVRHIGNQFLNSVEVSAQEASYLVLQIPLTKASRDVIFINTSPPHERVLLLKQQSELEQLRPESTDIHYQNTIARYSKRPNQLENWCLADYASQLEIKYPENKRTSEHSEENDDEIEENQEDCPEFSEDDTLVTLKNGITIRRRIHDLILRYVRYNVQTDPENHYREKLLLFMPWRDEMADLLNGFSSYNEHYKQVHYLIDAKAKQYEKNFEEIERAMQQATEDIEQHDELAPNAQQTNAEDEAEGQQEAEEFVHFKPDRPLEHRRYDLGADLGLFIDEIPMVGSKMLNFIDTRLKQLTATNKPFGGISIIAVGDLYQLQPVGDSWIFADLSDGPQVLATNLWKEHFSIFELNQIMRQKDDMQFANLLNRLRTNELTEEDKAEIGKHSVSPAHENYPRDVLHLFLENKFVDNFNEEIIRNLSTTKVEVLSHDAVIADIPKTSKNRLIQSLPKDSSKTANLAHSLVLSLVGMIYDITVNLDVNDGIANCSTCIVKCIENRIPETTRPSIVWVLFDDPFTGSNTRQKYKHLYHSGIDQTWTPVFDVNRNFLYNHKSYQRTQFPLKPAAAKTVHKAQGSTVDKLVIDITQTRTRKMPYIHYVAMSRVRKFENLHILNFNDAALATDERVKDEMKRLREEAKLTLCYIPLYDVDPSHFKIAFNNARSFHKHFLDISVDPNILAADVIGIMESRLCRSDSNESYALDGFEMYRCDQKIRASGVRPSHGLVLYLKNGLQCNQIFQYSTDKVEFLLCETSTITTGSTQLVLVYKSPVCTLSNFKDVILNNLLPKLDFAKSLIIMGDFNFDVSVGHPEFSNFMSESFKCTQFVTKSTTNMNSLLDLVFSNTSNVITETIECYWSDHKVVTAFI</sequence>
<dbReference type="SUPFAM" id="SSF56219">
    <property type="entry name" value="DNase I-like"/>
    <property type="match status" value="1"/>
</dbReference>
<dbReference type="Pfam" id="PF14214">
    <property type="entry name" value="Helitron_like_N"/>
    <property type="match status" value="1"/>
</dbReference>
<protein>
    <recommendedName>
        <fullName evidence="1">ATP-dependent DNA helicase</fullName>
        <ecNumber evidence="1">5.6.2.3</ecNumber>
    </recommendedName>
</protein>
<keyword evidence="1" id="KW-0227">DNA damage</keyword>
<keyword evidence="1" id="KW-0547">Nucleotide-binding</keyword>
<name>A0AA88YXA5_PINIB</name>
<evidence type="ECO:0000313" key="8">
    <source>
        <dbReference type="Proteomes" id="UP001186944"/>
    </source>
</evidence>
<comment type="similarity">
    <text evidence="1">Belongs to the helicase family.</text>
</comment>
<dbReference type="GO" id="GO:0005524">
    <property type="term" value="F:ATP binding"/>
    <property type="evidence" value="ECO:0007669"/>
    <property type="project" value="UniProtKB-KW"/>
</dbReference>
<dbReference type="CDD" id="cd18809">
    <property type="entry name" value="SF1_C_RecD"/>
    <property type="match status" value="1"/>
</dbReference>
<dbReference type="InterPro" id="IPR051055">
    <property type="entry name" value="PIF1_helicase"/>
</dbReference>
<dbReference type="GO" id="GO:0000723">
    <property type="term" value="P:telomere maintenance"/>
    <property type="evidence" value="ECO:0007669"/>
    <property type="project" value="InterPro"/>
</dbReference>
<feature type="domain" description="Helitron helicase-like" evidence="5">
    <location>
        <begin position="1013"/>
        <end position="1172"/>
    </location>
</feature>
<keyword evidence="1" id="KW-0234">DNA repair</keyword>
<feature type="compositionally biased region" description="Basic and acidic residues" evidence="3">
    <location>
        <begin position="451"/>
        <end position="502"/>
    </location>
</feature>
<feature type="domain" description="DUF6570" evidence="6">
    <location>
        <begin position="696"/>
        <end position="824"/>
    </location>
</feature>
<feature type="compositionally biased region" description="Basic and acidic residues" evidence="3">
    <location>
        <begin position="512"/>
        <end position="528"/>
    </location>
</feature>
<dbReference type="Pfam" id="PF05970">
    <property type="entry name" value="PIF1"/>
    <property type="match status" value="1"/>
</dbReference>
<keyword evidence="1" id="KW-0067">ATP-binding</keyword>
<dbReference type="SUPFAM" id="SSF54001">
    <property type="entry name" value="Cysteine proteinases"/>
    <property type="match status" value="1"/>
</dbReference>
<comment type="catalytic activity">
    <reaction evidence="1">
        <text>ATP + H2O = ADP + phosphate + H(+)</text>
        <dbReference type="Rhea" id="RHEA:13065"/>
        <dbReference type="ChEBI" id="CHEBI:15377"/>
        <dbReference type="ChEBI" id="CHEBI:15378"/>
        <dbReference type="ChEBI" id="CHEBI:30616"/>
        <dbReference type="ChEBI" id="CHEBI:43474"/>
        <dbReference type="ChEBI" id="CHEBI:456216"/>
        <dbReference type="EC" id="5.6.2.3"/>
    </reaction>
</comment>
<dbReference type="InterPro" id="IPR010285">
    <property type="entry name" value="DNA_helicase_pif1-like_DEAD"/>
</dbReference>
<keyword evidence="1" id="KW-0233">DNA recombination</keyword>
<feature type="compositionally biased region" description="Polar residues" evidence="3">
    <location>
        <begin position="879"/>
        <end position="889"/>
    </location>
</feature>
<evidence type="ECO:0000256" key="1">
    <source>
        <dbReference type="RuleBase" id="RU363044"/>
    </source>
</evidence>
<feature type="compositionally biased region" description="Acidic residues" evidence="3">
    <location>
        <begin position="890"/>
        <end position="902"/>
    </location>
</feature>
<dbReference type="Pfam" id="PF20209">
    <property type="entry name" value="DUF6570"/>
    <property type="match status" value="1"/>
</dbReference>
<dbReference type="GO" id="GO:0006281">
    <property type="term" value="P:DNA repair"/>
    <property type="evidence" value="ECO:0007669"/>
    <property type="project" value="UniProtKB-KW"/>
</dbReference>
<dbReference type="InterPro" id="IPR027417">
    <property type="entry name" value="P-loop_NTPase"/>
</dbReference>
<dbReference type="GO" id="GO:0043139">
    <property type="term" value="F:5'-3' DNA helicase activity"/>
    <property type="evidence" value="ECO:0007669"/>
    <property type="project" value="UniProtKB-EC"/>
</dbReference>
<comment type="cofactor">
    <cofactor evidence="1">
        <name>Mg(2+)</name>
        <dbReference type="ChEBI" id="CHEBI:18420"/>
    </cofactor>
</comment>
<keyword evidence="8" id="KW-1185">Reference proteome</keyword>
<evidence type="ECO:0000259" key="6">
    <source>
        <dbReference type="Pfam" id="PF20209"/>
    </source>
</evidence>
<feature type="region of interest" description="Disordered" evidence="3">
    <location>
        <begin position="850"/>
        <end position="903"/>
    </location>
</feature>
<dbReference type="EMBL" id="VSWD01000001">
    <property type="protein sequence ID" value="KAK3108678.1"/>
    <property type="molecule type" value="Genomic_DNA"/>
</dbReference>
<comment type="caution">
    <text evidence="7">The sequence shown here is derived from an EMBL/GenBank/DDBJ whole genome shotgun (WGS) entry which is preliminary data.</text>
</comment>
<evidence type="ECO:0000313" key="7">
    <source>
        <dbReference type="EMBL" id="KAK3108678.1"/>
    </source>
</evidence>
<evidence type="ECO:0000256" key="3">
    <source>
        <dbReference type="SAM" id="MobiDB-lite"/>
    </source>
</evidence>
<keyword evidence="2" id="KW-0175">Coiled coil</keyword>
<feature type="compositionally biased region" description="Basic and acidic residues" evidence="3">
    <location>
        <begin position="419"/>
        <end position="443"/>
    </location>
</feature>
<accession>A0AA88YXA5</accession>
<dbReference type="InterPro" id="IPR036691">
    <property type="entry name" value="Endo/exonu/phosph_ase_sf"/>
</dbReference>
<feature type="domain" description="DNA helicase Pif1-like DEAD-box helicase" evidence="4">
    <location>
        <begin position="1650"/>
        <end position="1754"/>
    </location>
</feature>
<feature type="region of interest" description="Disordered" evidence="3">
    <location>
        <begin position="1477"/>
        <end position="1500"/>
    </location>
</feature>
<dbReference type="EC" id="5.6.2.3" evidence="1"/>
<evidence type="ECO:0000259" key="5">
    <source>
        <dbReference type="Pfam" id="PF14214"/>
    </source>
</evidence>
<gene>
    <name evidence="7" type="ORF">FSP39_013177</name>
</gene>
<dbReference type="PANTHER" id="PTHR47642:SF5">
    <property type="entry name" value="ATP-DEPENDENT DNA HELICASE"/>
    <property type="match status" value="1"/>
</dbReference>
<keyword evidence="1" id="KW-0347">Helicase</keyword>
<dbReference type="InterPro" id="IPR038765">
    <property type="entry name" value="Papain-like_cys_pep_sf"/>
</dbReference>